<protein>
    <submittedName>
        <fullName evidence="2">AAA family ATPase</fullName>
    </submittedName>
</protein>
<reference evidence="2 3" key="1">
    <citation type="submission" date="2019-12" db="EMBL/GenBank/DDBJ databases">
        <title>Draft genome sequencing of Halomonas alimentaria DSM 15356.</title>
        <authorList>
            <person name="Pandiyan K."/>
            <person name="Kushwaha P."/>
            <person name="Gowdham M."/>
            <person name="Chakdar H."/>
            <person name="Singh A."/>
            <person name="Kumar M."/>
            <person name="Saxena A.K."/>
        </authorList>
    </citation>
    <scope>NUCLEOTIDE SEQUENCE [LARGE SCALE GENOMIC DNA]</scope>
    <source>
        <strain evidence="2 3">DSM 15356</strain>
    </source>
</reference>
<comment type="caution">
    <text evidence="2">The sequence shown here is derived from an EMBL/GenBank/DDBJ whole genome shotgun (WGS) entry which is preliminary data.</text>
</comment>
<accession>A0A7X4W2I8</accession>
<dbReference type="Proteomes" id="UP000487929">
    <property type="component" value="Unassembled WGS sequence"/>
</dbReference>
<dbReference type="AlphaFoldDB" id="A0A7X4W2I8"/>
<dbReference type="Pfam" id="PF13401">
    <property type="entry name" value="AAA_22"/>
    <property type="match status" value="1"/>
</dbReference>
<evidence type="ECO:0000313" key="2">
    <source>
        <dbReference type="EMBL" id="NAW33207.1"/>
    </source>
</evidence>
<dbReference type="InterPro" id="IPR049945">
    <property type="entry name" value="AAA_22"/>
</dbReference>
<dbReference type="SUPFAM" id="SSF52540">
    <property type="entry name" value="P-loop containing nucleoside triphosphate hydrolases"/>
    <property type="match status" value="1"/>
</dbReference>
<dbReference type="InterPro" id="IPR027417">
    <property type="entry name" value="P-loop_NTPase"/>
</dbReference>
<feature type="domain" description="ORC1/DEAH AAA+ ATPase" evidence="1">
    <location>
        <begin position="31"/>
        <end position="140"/>
    </location>
</feature>
<keyword evidence="3" id="KW-1185">Reference proteome</keyword>
<dbReference type="RefSeq" id="WP_161430218.1">
    <property type="nucleotide sequence ID" value="NZ_WUTT01000001.1"/>
</dbReference>
<dbReference type="OrthoDB" id="9797061at2"/>
<name>A0A7X4W2I8_9GAMM</name>
<dbReference type="EMBL" id="WUTT01000001">
    <property type="protein sequence ID" value="NAW33207.1"/>
    <property type="molecule type" value="Genomic_DNA"/>
</dbReference>
<dbReference type="GO" id="GO:0016887">
    <property type="term" value="F:ATP hydrolysis activity"/>
    <property type="evidence" value="ECO:0007669"/>
    <property type="project" value="InterPro"/>
</dbReference>
<organism evidence="2 3">
    <name type="scientific">Halomonas alimentaria</name>
    <dbReference type="NCBI Taxonomy" id="147248"/>
    <lineage>
        <taxon>Bacteria</taxon>
        <taxon>Pseudomonadati</taxon>
        <taxon>Pseudomonadota</taxon>
        <taxon>Gammaproteobacteria</taxon>
        <taxon>Oceanospirillales</taxon>
        <taxon>Halomonadaceae</taxon>
        <taxon>Halomonas</taxon>
    </lineage>
</organism>
<sequence>MSVNAIVPLTNVGLLATAVENVMNRPPELPGVAVMYGFSGLGKSLSAAYTANLHRAYYLQCRESFTRKAFVQAMLREMGITPMKTLNEMIDQVAEQLSRSGRPLIIDDVQYVIEKSAANIITDLYEASQGTLVLIGEEHVPTAMSKRLERLHNRVLEWVPAQEASLDDVQLLAEKSYPDIEIGADLLERVNTRVRGCLRRVAVNLYQIHSEALANGWARVDLATWGDRDIHTGQAPARRG</sequence>
<dbReference type="Gene3D" id="3.40.50.300">
    <property type="entry name" value="P-loop containing nucleotide triphosphate hydrolases"/>
    <property type="match status" value="1"/>
</dbReference>
<evidence type="ECO:0000259" key="1">
    <source>
        <dbReference type="Pfam" id="PF13401"/>
    </source>
</evidence>
<proteinExistence type="predicted"/>
<gene>
    <name evidence="2" type="ORF">GRB96_02055</name>
</gene>
<evidence type="ECO:0000313" key="3">
    <source>
        <dbReference type="Proteomes" id="UP000487929"/>
    </source>
</evidence>